<feature type="compositionally biased region" description="Basic and acidic residues" evidence="6">
    <location>
        <begin position="863"/>
        <end position="902"/>
    </location>
</feature>
<feature type="compositionally biased region" description="Low complexity" evidence="6">
    <location>
        <begin position="1017"/>
        <end position="1027"/>
    </location>
</feature>
<dbReference type="InterPro" id="IPR013087">
    <property type="entry name" value="Znf_C2H2_type"/>
</dbReference>
<dbReference type="InterPro" id="IPR051066">
    <property type="entry name" value="Trans_reg/Corepressor"/>
</dbReference>
<feature type="region of interest" description="Disordered" evidence="6">
    <location>
        <begin position="183"/>
        <end position="209"/>
    </location>
</feature>
<keyword evidence="5" id="KW-0863">Zinc-finger</keyword>
<dbReference type="PROSITE" id="PS51156">
    <property type="entry name" value="ELM2"/>
    <property type="match status" value="1"/>
</dbReference>
<evidence type="ECO:0000259" key="7">
    <source>
        <dbReference type="PROSITE" id="PS50157"/>
    </source>
</evidence>
<sequence length="1058" mass="117122">MKVMSLQPQQKPNAKRTGKRITFFNDQGVAMKEASQHTEAYYGIGVPQSGPGHNESGGVESLNAEAPHTYLNSVIFSPEKGDQSRGHYQQMMPMKWSHQDPPLQPQQRTGSWSQGMSAWPQNFGSYLGAQAAFAKQMHEGMSVQPQQQQPEPSTIRPTEKHGANISGETFRDTTAKPARGMDWEQQQTFQQTQKPGMLNPQQHGQSTTGNSVLQPFQLAFGQPKQVAARRRIPNSFSNCSSSSSSKEQQQKLQRHILLQQQRHQQLEQQIRQQAQQQQVLQRQKQIPQQLKHTQQPPQQHMQQIQPQQDLVQQQQQQQQQQQKSEQPFQNQHVLENYSDGQQPHASSVDQHHPSLPGQSQETTEPKQIQDSVPPTNVPQQSIETQQPGPRRSRRLSKEGGGPASDNPFVMPTDLHTQGSQNGASETNAVQDIRAAPTGVIQSTRRKRRVSQEQEPHRPWSPPVAPTGPGRGAAEVDQVSAKRPRDDSLMPLVIPVSVPVRQTDSSSPDHDHASLSASWPSRPLGTQDMSCSDYKTSVIVTRRRSLRNSLSESSGQNGGAESGSEADGKLAKAKRRPRPEPLFIPPPKLGTFIAPPVYSTITPYQSHLRSPVRLVDNPLNMPPYTPPPILSPVREGSGLYFSTFLSAAAAAAAAASNQGLPPPATPKSATRSLLRSNSSDITPPVLSAMSEATPVSIEPRINIGLRYQAEVPELRERSAAQHDLHKAELVWAPLPDLEANTEQLQRVDDLMHLACSSALCGGGTNQELAMHCLYECKGDVMGALTLLLLKNPIFPKAHPLAGYHYSGSDNWTPEERRFFNKGIASYKKDFFMVQKLCVEFYYTYKKQVKIGRNGTLIYGEAEPPETKPTTEEEVDNKSSQKFESRKEDEESRKWEGSCDRKQENSPGRVTQSLQATENAAAVLVLRSQEDSTRDPSTLGVSHPPPSAPPPQSKPRSDTAGRKSTGNTGKGQTNQEGEFPCKKCGRIFYKVKSRSAHMKSHAEAEKKAAALRQREAEQRAAAAMLAAQQNGAMGDQSRMRRASSDDSSEEEEDADDDDWH</sequence>
<feature type="compositionally biased region" description="Polar residues" evidence="6">
    <location>
        <begin position="356"/>
        <end position="387"/>
    </location>
</feature>
<keyword evidence="5" id="KW-0862">Zinc</keyword>
<feature type="region of interest" description="Disordered" evidence="6">
    <location>
        <begin position="137"/>
        <end position="171"/>
    </location>
</feature>
<dbReference type="Gene3D" id="1.10.10.60">
    <property type="entry name" value="Homeodomain-like"/>
    <property type="match status" value="1"/>
</dbReference>
<evidence type="ECO:0000256" key="2">
    <source>
        <dbReference type="ARBA" id="ARBA00023015"/>
    </source>
</evidence>
<evidence type="ECO:0000313" key="11">
    <source>
        <dbReference type="Proteomes" id="UP000830375"/>
    </source>
</evidence>
<comment type="caution">
    <text evidence="10">The sequence shown here is derived from an EMBL/GenBank/DDBJ whole genome shotgun (WGS) entry which is preliminary data.</text>
</comment>
<dbReference type="InterPro" id="IPR009057">
    <property type="entry name" value="Homeodomain-like_sf"/>
</dbReference>
<feature type="compositionally biased region" description="Pro residues" evidence="6">
    <location>
        <begin position="941"/>
        <end position="951"/>
    </location>
</feature>
<dbReference type="SUPFAM" id="SSF46689">
    <property type="entry name" value="Homeodomain-like"/>
    <property type="match status" value="1"/>
</dbReference>
<dbReference type="PANTHER" id="PTHR16089">
    <property type="entry name" value="REST COREPRESSOR COREST PROTEIN-RELATED"/>
    <property type="match status" value="1"/>
</dbReference>
<dbReference type="PROSITE" id="PS50157">
    <property type="entry name" value="ZINC_FINGER_C2H2_2"/>
    <property type="match status" value="1"/>
</dbReference>
<name>A0ABQ8LV45_LABRO</name>
<feature type="compositionally biased region" description="Acidic residues" evidence="6">
    <location>
        <begin position="1044"/>
        <end position="1058"/>
    </location>
</feature>
<dbReference type="InterPro" id="IPR000949">
    <property type="entry name" value="ELM2_dom"/>
</dbReference>
<evidence type="ECO:0000256" key="5">
    <source>
        <dbReference type="PROSITE-ProRule" id="PRU00042"/>
    </source>
</evidence>
<evidence type="ECO:0000256" key="4">
    <source>
        <dbReference type="ARBA" id="ARBA00023242"/>
    </source>
</evidence>
<keyword evidence="3" id="KW-0804">Transcription</keyword>
<proteinExistence type="predicted"/>
<organism evidence="10 11">
    <name type="scientific">Labeo rohita</name>
    <name type="common">Indian major carp</name>
    <name type="synonym">Cyprinus rohita</name>
    <dbReference type="NCBI Taxonomy" id="84645"/>
    <lineage>
        <taxon>Eukaryota</taxon>
        <taxon>Metazoa</taxon>
        <taxon>Chordata</taxon>
        <taxon>Craniata</taxon>
        <taxon>Vertebrata</taxon>
        <taxon>Euteleostomi</taxon>
        <taxon>Actinopterygii</taxon>
        <taxon>Neopterygii</taxon>
        <taxon>Teleostei</taxon>
        <taxon>Ostariophysi</taxon>
        <taxon>Cypriniformes</taxon>
        <taxon>Cyprinidae</taxon>
        <taxon>Labeoninae</taxon>
        <taxon>Labeonini</taxon>
        <taxon>Labeo</taxon>
    </lineage>
</organism>
<gene>
    <name evidence="10" type="ORF">H4Q32_011257</name>
</gene>
<feature type="compositionally biased region" description="Basic and acidic residues" evidence="6">
    <location>
        <begin position="998"/>
        <end position="1016"/>
    </location>
</feature>
<feature type="compositionally biased region" description="Polar residues" evidence="6">
    <location>
        <begin position="338"/>
        <end position="348"/>
    </location>
</feature>
<dbReference type="PANTHER" id="PTHR16089:SF24">
    <property type="entry name" value="MITOTIC DEACETYLASE-ASSOCIATED SANT DOMAIN PROTEIN"/>
    <property type="match status" value="1"/>
</dbReference>
<evidence type="ECO:0000256" key="3">
    <source>
        <dbReference type="ARBA" id="ARBA00023163"/>
    </source>
</evidence>
<feature type="compositionally biased region" description="Polar residues" evidence="6">
    <location>
        <begin position="414"/>
        <end position="429"/>
    </location>
</feature>
<feature type="domain" description="SANT" evidence="9">
    <location>
        <begin position="805"/>
        <end position="848"/>
    </location>
</feature>
<accession>A0ABQ8LV45</accession>
<keyword evidence="5" id="KW-0479">Metal-binding</keyword>
<feature type="compositionally biased region" description="Polar residues" evidence="6">
    <location>
        <begin position="105"/>
        <end position="115"/>
    </location>
</feature>
<feature type="domain" description="C2H2-type" evidence="7">
    <location>
        <begin position="977"/>
        <end position="1004"/>
    </location>
</feature>
<evidence type="ECO:0000256" key="6">
    <source>
        <dbReference type="SAM" id="MobiDB-lite"/>
    </source>
</evidence>
<dbReference type="InterPro" id="IPR017884">
    <property type="entry name" value="SANT_dom"/>
</dbReference>
<feature type="compositionally biased region" description="Polar residues" evidence="6">
    <location>
        <begin position="666"/>
        <end position="679"/>
    </location>
</feature>
<feature type="compositionally biased region" description="Low complexity" evidence="6">
    <location>
        <begin position="287"/>
        <end position="331"/>
    </location>
</feature>
<dbReference type="PROSITE" id="PS00028">
    <property type="entry name" value="ZINC_FINGER_C2H2_1"/>
    <property type="match status" value="1"/>
</dbReference>
<dbReference type="Pfam" id="PF01448">
    <property type="entry name" value="ELM2"/>
    <property type="match status" value="1"/>
</dbReference>
<feature type="region of interest" description="Disordered" evidence="6">
    <location>
        <begin position="927"/>
        <end position="977"/>
    </location>
</feature>
<feature type="domain" description="ELM2" evidence="8">
    <location>
        <begin position="698"/>
        <end position="790"/>
    </location>
</feature>
<evidence type="ECO:0000259" key="8">
    <source>
        <dbReference type="PROSITE" id="PS51156"/>
    </source>
</evidence>
<feature type="region of interest" description="Disordered" evidence="6">
    <location>
        <begin position="857"/>
        <end position="913"/>
    </location>
</feature>
<reference evidence="10 11" key="1">
    <citation type="submission" date="2022-01" db="EMBL/GenBank/DDBJ databases">
        <title>A high-quality chromosome-level genome assembly of rohu carp, Labeo rohita.</title>
        <authorList>
            <person name="Arick M.A. II"/>
            <person name="Hsu C.-Y."/>
            <person name="Magbanua Z."/>
            <person name="Pechanova O."/>
            <person name="Grover C."/>
            <person name="Miller E."/>
            <person name="Thrash A."/>
            <person name="Ezzel L."/>
            <person name="Alam S."/>
            <person name="Benzie J."/>
            <person name="Hamilton M."/>
            <person name="Karsi A."/>
            <person name="Lawrence M.L."/>
            <person name="Peterson D.G."/>
        </authorList>
    </citation>
    <scope>NUCLEOTIDE SEQUENCE [LARGE SCALE GENOMIC DNA]</scope>
    <source>
        <strain evidence="11">BAU-BD-2019</strain>
        <tissue evidence="10">Blood</tissue>
    </source>
</reference>
<feature type="region of interest" description="Disordered" evidence="6">
    <location>
        <begin position="991"/>
        <end position="1058"/>
    </location>
</feature>
<evidence type="ECO:0000313" key="10">
    <source>
        <dbReference type="EMBL" id="KAI2654518.1"/>
    </source>
</evidence>
<evidence type="ECO:0000259" key="9">
    <source>
        <dbReference type="PROSITE" id="PS51293"/>
    </source>
</evidence>
<feature type="region of interest" description="Disordered" evidence="6">
    <location>
        <begin position="544"/>
        <end position="585"/>
    </location>
</feature>
<dbReference type="EMBL" id="JACTAM010000017">
    <property type="protein sequence ID" value="KAI2654518.1"/>
    <property type="molecule type" value="Genomic_DNA"/>
</dbReference>
<dbReference type="PROSITE" id="PS51293">
    <property type="entry name" value="SANT"/>
    <property type="match status" value="1"/>
</dbReference>
<keyword evidence="11" id="KW-1185">Reference proteome</keyword>
<protein>
    <submittedName>
        <fullName evidence="10">Mitotic deacetylase-associated SANT domain protein</fullName>
    </submittedName>
</protein>
<feature type="compositionally biased region" description="Polar residues" evidence="6">
    <location>
        <begin position="903"/>
        <end position="913"/>
    </location>
</feature>
<dbReference type="Proteomes" id="UP000830375">
    <property type="component" value="Unassembled WGS sequence"/>
</dbReference>
<evidence type="ECO:0000256" key="1">
    <source>
        <dbReference type="ARBA" id="ARBA00004123"/>
    </source>
</evidence>
<keyword evidence="4" id="KW-0539">Nucleus</keyword>
<feature type="region of interest" description="Disordered" evidence="6">
    <location>
        <begin position="287"/>
        <end position="529"/>
    </location>
</feature>
<keyword evidence="2" id="KW-0805">Transcription regulation</keyword>
<feature type="region of interest" description="Disordered" evidence="6">
    <location>
        <begin position="234"/>
        <end position="253"/>
    </location>
</feature>
<feature type="compositionally biased region" description="Polar residues" evidence="6">
    <location>
        <begin position="199"/>
        <end position="209"/>
    </location>
</feature>
<dbReference type="SMART" id="SM01189">
    <property type="entry name" value="ELM2"/>
    <property type="match status" value="1"/>
</dbReference>
<comment type="subcellular location">
    <subcellularLocation>
        <location evidence="1">Nucleus</location>
    </subcellularLocation>
</comment>
<feature type="region of interest" description="Disordered" evidence="6">
    <location>
        <begin position="96"/>
        <end position="115"/>
    </location>
</feature>
<feature type="compositionally biased region" description="Low complexity" evidence="6">
    <location>
        <begin position="234"/>
        <end position="245"/>
    </location>
</feature>
<feature type="region of interest" description="Disordered" evidence="6">
    <location>
        <begin position="655"/>
        <end position="679"/>
    </location>
</feature>
<feature type="compositionally biased region" description="Polar residues" evidence="6">
    <location>
        <begin position="960"/>
        <end position="974"/>
    </location>
</feature>